<evidence type="ECO:0008006" key="4">
    <source>
        <dbReference type="Google" id="ProtNLM"/>
    </source>
</evidence>
<keyword evidence="1" id="KW-0812">Transmembrane</keyword>
<dbReference type="NCBIfam" id="NF033485">
    <property type="entry name" value="small_SCO1431"/>
    <property type="match status" value="1"/>
</dbReference>
<evidence type="ECO:0000256" key="1">
    <source>
        <dbReference type="SAM" id="Phobius"/>
    </source>
</evidence>
<reference evidence="2 3" key="1">
    <citation type="submission" date="2013-05" db="EMBL/GenBank/DDBJ databases">
        <title>Genome sequence of Streptomyces sparsogenes DSM 40356.</title>
        <authorList>
            <person name="Coyne S."/>
            <person name="Seebeck F.P."/>
        </authorList>
    </citation>
    <scope>NUCLEOTIDE SEQUENCE [LARGE SCALE GENOMIC DNA]</scope>
    <source>
        <strain evidence="2 3">DSM 40356</strain>
    </source>
</reference>
<dbReference type="EMBL" id="ASQP01000533">
    <property type="protein sequence ID" value="OMI33465.1"/>
    <property type="molecule type" value="Genomic_DNA"/>
</dbReference>
<feature type="transmembrane region" description="Helical" evidence="1">
    <location>
        <begin position="27"/>
        <end position="45"/>
    </location>
</feature>
<keyword evidence="1" id="KW-0472">Membrane</keyword>
<evidence type="ECO:0000313" key="3">
    <source>
        <dbReference type="Proteomes" id="UP000186168"/>
    </source>
</evidence>
<keyword evidence="3" id="KW-1185">Reference proteome</keyword>
<name>A0A1R1S5A1_9ACTN</name>
<proteinExistence type="predicted"/>
<dbReference type="AlphaFoldDB" id="A0A1R1S5A1"/>
<comment type="caution">
    <text evidence="2">The sequence shown here is derived from an EMBL/GenBank/DDBJ whole genome shotgun (WGS) entry which is preliminary data.</text>
</comment>
<keyword evidence="1" id="KW-1133">Transmembrane helix</keyword>
<organism evidence="2 3">
    <name type="scientific">Streptomyces sparsogenes DSM 40356</name>
    <dbReference type="NCBI Taxonomy" id="1331668"/>
    <lineage>
        <taxon>Bacteria</taxon>
        <taxon>Bacillati</taxon>
        <taxon>Actinomycetota</taxon>
        <taxon>Actinomycetes</taxon>
        <taxon>Kitasatosporales</taxon>
        <taxon>Streptomycetaceae</taxon>
        <taxon>Streptomyces</taxon>
    </lineage>
</organism>
<dbReference type="InterPro" id="IPR047816">
    <property type="entry name" value="SCO1431-like"/>
</dbReference>
<dbReference type="RefSeq" id="WP_104531262.1">
    <property type="nucleotide sequence ID" value="NZ_ASQP01000533.1"/>
</dbReference>
<sequence length="46" mass="4983">MTDIAARRVRFRFRTGGPSDDGPLEAVLGWVLAVVIAMLTVQLGLL</sequence>
<protein>
    <recommendedName>
        <fullName evidence="4">SCO1431 family membrane protein</fullName>
    </recommendedName>
</protein>
<dbReference type="GeneID" id="96748702"/>
<accession>A0A1R1S5A1</accession>
<gene>
    <name evidence="2" type="ORF">SPAR_41399</name>
</gene>
<evidence type="ECO:0000313" key="2">
    <source>
        <dbReference type="EMBL" id="OMI33465.1"/>
    </source>
</evidence>
<dbReference type="Proteomes" id="UP000186168">
    <property type="component" value="Unassembled WGS sequence"/>
</dbReference>